<reference evidence="4" key="1">
    <citation type="journal article" date="2019" name="Int. J. Syst. Evol. Microbiol.">
        <title>The Global Catalogue of Microorganisms (GCM) 10K type strain sequencing project: providing services to taxonomists for standard genome sequencing and annotation.</title>
        <authorList>
            <consortium name="The Broad Institute Genomics Platform"/>
            <consortium name="The Broad Institute Genome Sequencing Center for Infectious Disease"/>
            <person name="Wu L."/>
            <person name="Ma J."/>
        </authorList>
    </citation>
    <scope>NUCLEOTIDE SEQUENCE [LARGE SCALE GENOMIC DNA]</scope>
    <source>
        <strain evidence="4">JCM 18410</strain>
    </source>
</reference>
<dbReference type="InterPro" id="IPR025419">
    <property type="entry name" value="DUF4142"/>
</dbReference>
<dbReference type="Pfam" id="PF13628">
    <property type="entry name" value="DUF4142"/>
    <property type="match status" value="1"/>
</dbReference>
<protein>
    <recommendedName>
        <fullName evidence="2">DUF4142 domain-containing protein</fullName>
    </recommendedName>
</protein>
<evidence type="ECO:0000256" key="1">
    <source>
        <dbReference type="SAM" id="SignalP"/>
    </source>
</evidence>
<name>A0ABP9LFZ7_9ACTN</name>
<proteinExistence type="predicted"/>
<gene>
    <name evidence="3" type="ORF">GCM10023336_64730</name>
</gene>
<feature type="domain" description="DUF4142" evidence="2">
    <location>
        <begin position="37"/>
        <end position="171"/>
    </location>
</feature>
<accession>A0ABP9LFZ7</accession>
<dbReference type="InterPro" id="IPR012347">
    <property type="entry name" value="Ferritin-like"/>
</dbReference>
<dbReference type="PANTHER" id="PTHR38593">
    <property type="entry name" value="BLR2558 PROTEIN"/>
    <property type="match status" value="1"/>
</dbReference>
<evidence type="ECO:0000259" key="2">
    <source>
        <dbReference type="Pfam" id="PF13628"/>
    </source>
</evidence>
<evidence type="ECO:0000313" key="4">
    <source>
        <dbReference type="Proteomes" id="UP001500124"/>
    </source>
</evidence>
<dbReference type="PANTHER" id="PTHR38593:SF1">
    <property type="entry name" value="BLR2558 PROTEIN"/>
    <property type="match status" value="1"/>
</dbReference>
<evidence type="ECO:0000313" key="3">
    <source>
        <dbReference type="EMBL" id="GAA5075481.1"/>
    </source>
</evidence>
<sequence>MRSHTLAAVVAAASLTGLCAPQVFAAASDTSQDQTSQDQTFLVQVHQGNLAEIAAGKDAGTHATTACVKDVGRTLVRDHTKLDASVRKLAAETNTTLPTQPTAAQQQQLKAVQAEAGGSAYDAAWLKAQDTAHRKTLVVIDKEISQGRNSGVVAAARSARPVVAMHLDMVRDGVCDTNPAHHGGHTH</sequence>
<feature type="chain" id="PRO_5045433171" description="DUF4142 domain-containing protein" evidence="1">
    <location>
        <begin position="26"/>
        <end position="187"/>
    </location>
</feature>
<dbReference type="EMBL" id="BAABKC010000112">
    <property type="protein sequence ID" value="GAA5075481.1"/>
    <property type="molecule type" value="Genomic_DNA"/>
</dbReference>
<comment type="caution">
    <text evidence="3">The sequence shown here is derived from an EMBL/GenBank/DDBJ whole genome shotgun (WGS) entry which is preliminary data.</text>
</comment>
<dbReference type="Gene3D" id="1.20.1260.10">
    <property type="match status" value="1"/>
</dbReference>
<keyword evidence="4" id="KW-1185">Reference proteome</keyword>
<dbReference type="RefSeq" id="WP_345671583.1">
    <property type="nucleotide sequence ID" value="NZ_BAABKC010000112.1"/>
</dbReference>
<organism evidence="3 4">
    <name type="scientific">Streptomyces similanensis</name>
    <dbReference type="NCBI Taxonomy" id="1274988"/>
    <lineage>
        <taxon>Bacteria</taxon>
        <taxon>Bacillati</taxon>
        <taxon>Actinomycetota</taxon>
        <taxon>Actinomycetes</taxon>
        <taxon>Kitasatosporales</taxon>
        <taxon>Streptomycetaceae</taxon>
        <taxon>Streptomyces</taxon>
    </lineage>
</organism>
<dbReference type="Proteomes" id="UP001500124">
    <property type="component" value="Unassembled WGS sequence"/>
</dbReference>
<feature type="signal peptide" evidence="1">
    <location>
        <begin position="1"/>
        <end position="25"/>
    </location>
</feature>
<keyword evidence="1" id="KW-0732">Signal</keyword>